<dbReference type="AlphaFoldDB" id="A0A6M3LYB3"/>
<sequence>MPESREIRMIEIEKKEMDEVELLVSILRETQENVKRLAGFYHAMSACRDRIATALAGWRNSKGGEQYAMVSGACIKDLLIKIGLGNSIKDDVEIKIEKKVW</sequence>
<accession>A0A6M3LYB3</accession>
<protein>
    <submittedName>
        <fullName evidence="1">Uncharacterized protein</fullName>
    </submittedName>
</protein>
<gene>
    <name evidence="1" type="ORF">MM171A01677_0006</name>
</gene>
<dbReference type="EMBL" id="MT143597">
    <property type="protein sequence ID" value="QJA98644.1"/>
    <property type="molecule type" value="Genomic_DNA"/>
</dbReference>
<organism evidence="1">
    <name type="scientific">viral metagenome</name>
    <dbReference type="NCBI Taxonomy" id="1070528"/>
    <lineage>
        <taxon>unclassified sequences</taxon>
        <taxon>metagenomes</taxon>
        <taxon>organismal metagenomes</taxon>
    </lineage>
</organism>
<proteinExistence type="predicted"/>
<name>A0A6M3LYB3_9ZZZZ</name>
<evidence type="ECO:0000313" key="1">
    <source>
        <dbReference type="EMBL" id="QJA98644.1"/>
    </source>
</evidence>
<reference evidence="1" key="1">
    <citation type="submission" date="2020-03" db="EMBL/GenBank/DDBJ databases">
        <title>The deep terrestrial virosphere.</title>
        <authorList>
            <person name="Holmfeldt K."/>
            <person name="Nilsson E."/>
            <person name="Simone D."/>
            <person name="Lopez-Fernandez M."/>
            <person name="Wu X."/>
            <person name="de Brujin I."/>
            <person name="Lundin D."/>
            <person name="Andersson A."/>
            <person name="Bertilsson S."/>
            <person name="Dopson M."/>
        </authorList>
    </citation>
    <scope>NUCLEOTIDE SEQUENCE</scope>
    <source>
        <strain evidence="1">MM171A01677</strain>
    </source>
</reference>